<organism evidence="2 3">
    <name type="scientific">Fenollaria massiliensis</name>
    <dbReference type="NCBI Taxonomy" id="938288"/>
    <lineage>
        <taxon>Bacteria</taxon>
        <taxon>Bacillati</taxon>
        <taxon>Bacillota</taxon>
        <taxon>Clostridia</taxon>
        <taxon>Eubacteriales</taxon>
        <taxon>Fenollaria</taxon>
    </lineage>
</organism>
<feature type="transmembrane region" description="Helical" evidence="1">
    <location>
        <begin position="148"/>
        <end position="168"/>
    </location>
</feature>
<dbReference type="Proteomes" id="UP000831151">
    <property type="component" value="Chromosome"/>
</dbReference>
<accession>A0A9E7DKU9</accession>
<sequence>MKLKNKYKEKSINKIEKNKKSKTSKTDYRWTMLITMFTFIMSVALSFLLDHLLKDVNIFVGVIMLLSVILIGIIFDIIGVSVTSADQKLFHSMAANRIQEGKVAIDLIKNADKVSSFCNDVIGDMAGIISGALGASLLSKIYDKFNDINIALIGTLITASVAGFTVGGKSLGKSVAINKYREIIFFISKIILKFRNIFKNNK</sequence>
<evidence type="ECO:0008006" key="4">
    <source>
        <dbReference type="Google" id="ProtNLM"/>
    </source>
</evidence>
<feature type="transmembrane region" description="Helical" evidence="1">
    <location>
        <begin position="58"/>
        <end position="83"/>
    </location>
</feature>
<dbReference type="AlphaFoldDB" id="A0A9E7DKU9"/>
<reference evidence="2" key="1">
    <citation type="submission" date="2022-04" db="EMBL/GenBank/DDBJ databases">
        <title>Complete genome sequences of Ezakiella coagulans and Fenollaria massiliensis.</title>
        <authorList>
            <person name="France M.T."/>
            <person name="Clifford J."/>
            <person name="Narina S."/>
            <person name="Rutt L."/>
            <person name="Ravel J."/>
        </authorList>
    </citation>
    <scope>NUCLEOTIDE SEQUENCE</scope>
    <source>
        <strain evidence="2">C0061C2</strain>
    </source>
</reference>
<keyword evidence="1" id="KW-0472">Membrane</keyword>
<keyword evidence="1" id="KW-0812">Transmembrane</keyword>
<protein>
    <recommendedName>
        <fullName evidence="4">Mg2+ and Co2+ transporter CorB</fullName>
    </recommendedName>
</protein>
<keyword evidence="1" id="KW-1133">Transmembrane helix</keyword>
<proteinExistence type="predicted"/>
<dbReference type="KEGG" id="fms:M1R53_04155"/>
<dbReference type="RefSeq" id="WP_019213557.1">
    <property type="nucleotide sequence ID" value="NZ_CP096649.1"/>
</dbReference>
<evidence type="ECO:0000313" key="2">
    <source>
        <dbReference type="EMBL" id="UQK59848.1"/>
    </source>
</evidence>
<evidence type="ECO:0000313" key="3">
    <source>
        <dbReference type="Proteomes" id="UP000831151"/>
    </source>
</evidence>
<gene>
    <name evidence="2" type="ORF">M1R53_04155</name>
</gene>
<evidence type="ECO:0000256" key="1">
    <source>
        <dbReference type="SAM" id="Phobius"/>
    </source>
</evidence>
<name>A0A9E7DKU9_9FIRM</name>
<dbReference type="EMBL" id="CP096649">
    <property type="protein sequence ID" value="UQK59848.1"/>
    <property type="molecule type" value="Genomic_DNA"/>
</dbReference>
<keyword evidence="3" id="KW-1185">Reference proteome</keyword>
<feature type="transmembrane region" description="Helical" evidence="1">
    <location>
        <begin position="30"/>
        <end position="52"/>
    </location>
</feature>